<dbReference type="InterPro" id="IPR013783">
    <property type="entry name" value="Ig-like_fold"/>
</dbReference>
<feature type="non-terminal residue" evidence="8">
    <location>
        <position position="238"/>
    </location>
</feature>
<feature type="domain" description="Ig-like" evidence="7">
    <location>
        <begin position="126"/>
        <end position="209"/>
    </location>
</feature>
<organism evidence="8 9">
    <name type="scientific">Chiloscyllium punctatum</name>
    <name type="common">Brownbanded bambooshark</name>
    <name type="synonym">Hemiscyllium punctatum</name>
    <dbReference type="NCBI Taxonomy" id="137246"/>
    <lineage>
        <taxon>Eukaryota</taxon>
        <taxon>Metazoa</taxon>
        <taxon>Chordata</taxon>
        <taxon>Craniata</taxon>
        <taxon>Vertebrata</taxon>
        <taxon>Chondrichthyes</taxon>
        <taxon>Elasmobranchii</taxon>
        <taxon>Galeomorphii</taxon>
        <taxon>Galeoidea</taxon>
        <taxon>Orectolobiformes</taxon>
        <taxon>Hemiscylliidae</taxon>
        <taxon>Chiloscyllium</taxon>
    </lineage>
</organism>
<dbReference type="Pfam" id="PF22705">
    <property type="entry name" value="C2-set_3"/>
    <property type="match status" value="1"/>
</dbReference>
<evidence type="ECO:0000256" key="6">
    <source>
        <dbReference type="ARBA" id="ARBA00023319"/>
    </source>
</evidence>
<dbReference type="PROSITE" id="PS50835">
    <property type="entry name" value="IG_LIKE"/>
    <property type="match status" value="2"/>
</dbReference>
<keyword evidence="6" id="KW-0393">Immunoglobulin domain</keyword>
<proteinExistence type="predicted"/>
<evidence type="ECO:0000256" key="4">
    <source>
        <dbReference type="ARBA" id="ARBA00023157"/>
    </source>
</evidence>
<evidence type="ECO:0000256" key="3">
    <source>
        <dbReference type="ARBA" id="ARBA00023136"/>
    </source>
</evidence>
<dbReference type="InterPro" id="IPR013106">
    <property type="entry name" value="Ig_V-set"/>
</dbReference>
<evidence type="ECO:0000313" key="9">
    <source>
        <dbReference type="Proteomes" id="UP000287033"/>
    </source>
</evidence>
<dbReference type="EMBL" id="BEZZ01027869">
    <property type="protein sequence ID" value="GCC39547.1"/>
    <property type="molecule type" value="Genomic_DNA"/>
</dbReference>
<dbReference type="InterPro" id="IPR003599">
    <property type="entry name" value="Ig_sub"/>
</dbReference>
<sequence>MFVAGGLKIKCVENQITVKFGEDLVIPCCLHFVNEPSAIAFTWMKMETMGIIYNYTMSHSSLEEQEPSYQDRVDVFGNEIPKGNVSLRLRNVTISDSGIYKLSVATQSQSTETMVTVGVRAVGAQPVIHSYISDQGYSKLVCESSGWFPAPTVIWENGLGVQLTQYAHTETINGTGGILHMRSTIGLDHGPISNYTCTMIDQHLNEAVSFVFVVLIAGSPWNIVVGTAGTIVFSVILA</sequence>
<feature type="domain" description="Ig-like" evidence="7">
    <location>
        <begin position="21"/>
        <end position="116"/>
    </location>
</feature>
<evidence type="ECO:0000313" key="8">
    <source>
        <dbReference type="EMBL" id="GCC39547.1"/>
    </source>
</evidence>
<keyword evidence="4" id="KW-1015">Disulfide bond</keyword>
<keyword evidence="5" id="KW-0325">Glycoprotein</keyword>
<comment type="caution">
    <text evidence="8">The sequence shown here is derived from an EMBL/GenBank/DDBJ whole genome shotgun (WGS) entry which is preliminary data.</text>
</comment>
<dbReference type="InterPro" id="IPR053896">
    <property type="entry name" value="BTN3A2-like_Ig-C"/>
</dbReference>
<gene>
    <name evidence="8" type="ORF">chiPu_0023845</name>
</gene>
<reference evidence="8 9" key="1">
    <citation type="journal article" date="2018" name="Nat. Ecol. Evol.">
        <title>Shark genomes provide insights into elasmobranch evolution and the origin of vertebrates.</title>
        <authorList>
            <person name="Hara Y"/>
            <person name="Yamaguchi K"/>
            <person name="Onimaru K"/>
            <person name="Kadota M"/>
            <person name="Koyanagi M"/>
            <person name="Keeley SD"/>
            <person name="Tatsumi K"/>
            <person name="Tanaka K"/>
            <person name="Motone F"/>
            <person name="Kageyama Y"/>
            <person name="Nozu R"/>
            <person name="Adachi N"/>
            <person name="Nishimura O"/>
            <person name="Nakagawa R"/>
            <person name="Tanegashima C"/>
            <person name="Kiyatake I"/>
            <person name="Matsumoto R"/>
            <person name="Murakumo K"/>
            <person name="Nishida K"/>
            <person name="Terakita A"/>
            <person name="Kuratani S"/>
            <person name="Sato K"/>
            <person name="Hyodo S Kuraku.S."/>
        </authorList>
    </citation>
    <scope>NUCLEOTIDE SEQUENCE [LARGE SCALE GENOMIC DNA]</scope>
</reference>
<dbReference type="GO" id="GO:0050863">
    <property type="term" value="P:regulation of T cell activation"/>
    <property type="evidence" value="ECO:0007669"/>
    <property type="project" value="UniProtKB-ARBA"/>
</dbReference>
<keyword evidence="3" id="KW-0472">Membrane</keyword>
<dbReference type="SMART" id="SM00409">
    <property type="entry name" value="IG"/>
    <property type="match status" value="1"/>
</dbReference>
<dbReference type="GO" id="GO:1903037">
    <property type="term" value="P:regulation of leukocyte cell-cell adhesion"/>
    <property type="evidence" value="ECO:0007669"/>
    <property type="project" value="UniProtKB-ARBA"/>
</dbReference>
<evidence type="ECO:0000256" key="2">
    <source>
        <dbReference type="ARBA" id="ARBA00022729"/>
    </source>
</evidence>
<dbReference type="AlphaFoldDB" id="A0A401TAA5"/>
<name>A0A401TAA5_CHIPU</name>
<evidence type="ECO:0000256" key="1">
    <source>
        <dbReference type="ARBA" id="ARBA00004370"/>
    </source>
</evidence>
<dbReference type="OrthoDB" id="10055806at2759"/>
<comment type="subcellular location">
    <subcellularLocation>
        <location evidence="1">Membrane</location>
    </subcellularLocation>
</comment>
<dbReference type="GO" id="GO:0016020">
    <property type="term" value="C:membrane"/>
    <property type="evidence" value="ECO:0007669"/>
    <property type="project" value="UniProtKB-SubCell"/>
</dbReference>
<dbReference type="Gene3D" id="2.60.40.10">
    <property type="entry name" value="Immunoglobulins"/>
    <property type="match status" value="2"/>
</dbReference>
<dbReference type="STRING" id="137246.A0A401TAA5"/>
<dbReference type="PANTHER" id="PTHR24100">
    <property type="entry name" value="BUTYROPHILIN"/>
    <property type="match status" value="1"/>
</dbReference>
<dbReference type="Pfam" id="PF07686">
    <property type="entry name" value="V-set"/>
    <property type="match status" value="1"/>
</dbReference>
<protein>
    <recommendedName>
        <fullName evidence="7">Ig-like domain-containing protein</fullName>
    </recommendedName>
</protein>
<dbReference type="CDD" id="cd00096">
    <property type="entry name" value="Ig"/>
    <property type="match status" value="1"/>
</dbReference>
<dbReference type="Proteomes" id="UP000287033">
    <property type="component" value="Unassembled WGS sequence"/>
</dbReference>
<dbReference type="InterPro" id="IPR007110">
    <property type="entry name" value="Ig-like_dom"/>
</dbReference>
<evidence type="ECO:0000256" key="5">
    <source>
        <dbReference type="ARBA" id="ARBA00023180"/>
    </source>
</evidence>
<dbReference type="InterPro" id="IPR050504">
    <property type="entry name" value="IgSF_BTN/MOG"/>
</dbReference>
<accession>A0A401TAA5</accession>
<dbReference type="FunFam" id="2.60.40.10:FF:000142">
    <property type="entry name" value="V-set domain-containing T-cell activation inhibitor 1"/>
    <property type="match status" value="1"/>
</dbReference>
<dbReference type="OMA" id="VEWHDRE"/>
<keyword evidence="2" id="KW-0732">Signal</keyword>
<feature type="non-terminal residue" evidence="8">
    <location>
        <position position="1"/>
    </location>
</feature>
<keyword evidence="9" id="KW-1185">Reference proteome</keyword>
<dbReference type="SUPFAM" id="SSF48726">
    <property type="entry name" value="Immunoglobulin"/>
    <property type="match status" value="2"/>
</dbReference>
<evidence type="ECO:0000259" key="7">
    <source>
        <dbReference type="PROSITE" id="PS50835"/>
    </source>
</evidence>
<dbReference type="InterPro" id="IPR036179">
    <property type="entry name" value="Ig-like_dom_sf"/>
</dbReference>